<keyword evidence="1" id="KW-1133">Transmembrane helix</keyword>
<sequence>MSDKQDNATAYWKENLKYLLILLSIWFAVSYGAGILFKQALDSFKLGGFPLGFWFAQQGSIYVFVILIFVYVYLMNKLDKKYGYDE</sequence>
<dbReference type="AlphaFoldDB" id="A0A1H9DNL7"/>
<evidence type="ECO:0000313" key="4">
    <source>
        <dbReference type="Proteomes" id="UP000183658"/>
    </source>
</evidence>
<name>A0A1H9DNL7_FLAFI</name>
<keyword evidence="1" id="KW-0472">Membrane</keyword>
<dbReference type="Proteomes" id="UP000183658">
    <property type="component" value="Unassembled WGS sequence"/>
</dbReference>
<feature type="domain" description="Sodium symporter small subunit" evidence="2">
    <location>
        <begin position="9"/>
        <end position="84"/>
    </location>
</feature>
<keyword evidence="1" id="KW-0812">Transmembrane</keyword>
<dbReference type="EMBL" id="FOFZ01000001">
    <property type="protein sequence ID" value="SEQ14907.1"/>
    <property type="molecule type" value="Genomic_DNA"/>
</dbReference>
<dbReference type="OrthoDB" id="9797746at2"/>
<dbReference type="InterPro" id="IPR019886">
    <property type="entry name" value="Na_symporter_ssu"/>
</dbReference>
<feature type="transmembrane region" description="Helical" evidence="1">
    <location>
        <begin position="20"/>
        <end position="41"/>
    </location>
</feature>
<organism evidence="3 4">
    <name type="scientific">Flavobacterium frigoris</name>
    <dbReference type="NCBI Taxonomy" id="229204"/>
    <lineage>
        <taxon>Bacteria</taxon>
        <taxon>Pseudomonadati</taxon>
        <taxon>Bacteroidota</taxon>
        <taxon>Flavobacteriia</taxon>
        <taxon>Flavobacteriales</taxon>
        <taxon>Flavobacteriaceae</taxon>
        <taxon>Flavobacterium</taxon>
    </lineage>
</organism>
<proteinExistence type="predicted"/>
<evidence type="ECO:0000313" key="3">
    <source>
        <dbReference type="EMBL" id="SEQ14907.1"/>
    </source>
</evidence>
<dbReference type="Pfam" id="PF13937">
    <property type="entry name" value="DUF4212"/>
    <property type="match status" value="1"/>
</dbReference>
<accession>A0A1H9DNL7</accession>
<evidence type="ECO:0000256" key="1">
    <source>
        <dbReference type="SAM" id="Phobius"/>
    </source>
</evidence>
<dbReference type="NCBIfam" id="TIGR03647">
    <property type="entry name" value="Na_symport_sm"/>
    <property type="match status" value="1"/>
</dbReference>
<protein>
    <submittedName>
        <fullName evidence="3">Putative solute:sodium symporter small subunit</fullName>
    </submittedName>
</protein>
<feature type="transmembrane region" description="Helical" evidence="1">
    <location>
        <begin position="53"/>
        <end position="74"/>
    </location>
</feature>
<evidence type="ECO:0000259" key="2">
    <source>
        <dbReference type="Pfam" id="PF13937"/>
    </source>
</evidence>
<dbReference type="RefSeq" id="WP_074720881.1">
    <property type="nucleotide sequence ID" value="NZ_CBCRVS010000002.1"/>
</dbReference>
<gene>
    <name evidence="3" type="ORF">SAMN05444355_101532</name>
</gene>
<keyword evidence="4" id="KW-1185">Reference proteome</keyword>
<reference evidence="4" key="1">
    <citation type="submission" date="2016-10" db="EMBL/GenBank/DDBJ databases">
        <authorList>
            <person name="Varghese N."/>
            <person name="Submissions S."/>
        </authorList>
    </citation>
    <scope>NUCLEOTIDE SEQUENCE [LARGE SCALE GENOMIC DNA]</scope>
    <source>
        <strain evidence="4">DSM 15719</strain>
    </source>
</reference>